<dbReference type="AlphaFoldDB" id="A0A2L2Y8T4"/>
<accession>A0A2L2Y8T4</accession>
<comment type="similarity">
    <text evidence="4">Belongs to the SUA5 family.</text>
</comment>
<evidence type="ECO:0000256" key="13">
    <source>
        <dbReference type="ARBA" id="ARBA00048366"/>
    </source>
</evidence>
<dbReference type="GO" id="GO:0005739">
    <property type="term" value="C:mitochondrion"/>
    <property type="evidence" value="ECO:0007669"/>
    <property type="project" value="UniProtKB-SubCell"/>
</dbReference>
<evidence type="ECO:0000256" key="11">
    <source>
        <dbReference type="ARBA" id="ARBA00023128"/>
    </source>
</evidence>
<keyword evidence="8" id="KW-0963">Cytoplasm</keyword>
<keyword evidence="12" id="KW-0472">Membrane</keyword>
<dbReference type="GO" id="GO:0003725">
    <property type="term" value="F:double-stranded RNA binding"/>
    <property type="evidence" value="ECO:0007669"/>
    <property type="project" value="InterPro"/>
</dbReference>
<sequence>MFAIRNKMTQIVKLMSNGCSMNEIVKTAAVALKEGKIIAVPTDTIYGIAVLSQNDSAVSSMYDIKGRHCEKPVSICVGSIEDIPKWGKITFPEGLLHDLLPGPVTIVMERTPNLNPNLNPDWPTIGIRIPKCKFIQDLASSCIEPLALTSANISSSSSSLSIKEFKELWPSLDLIVDGGILGQVDPKRLGSTIIDLSVKGHFKVWRSGCSHENTINILQKYGLTEIISS</sequence>
<evidence type="ECO:0000256" key="3">
    <source>
        <dbReference type="ARBA" id="ARBA00004496"/>
    </source>
</evidence>
<name>A0A2L2Y8T4_PARTP</name>
<dbReference type="EMBL" id="IAAA01011198">
    <property type="protein sequence ID" value="LAA04592.1"/>
    <property type="molecule type" value="mRNA"/>
</dbReference>
<dbReference type="PANTHER" id="PTHR17490">
    <property type="entry name" value="SUA5"/>
    <property type="match status" value="1"/>
</dbReference>
<keyword evidence="10" id="KW-0809">Transit peptide</keyword>
<dbReference type="FunFam" id="3.90.870.10:FF:000007">
    <property type="entry name" value="YrdC N6-threonylcarbamoyltransferase domain containing"/>
    <property type="match status" value="1"/>
</dbReference>
<dbReference type="GO" id="GO:0005886">
    <property type="term" value="C:plasma membrane"/>
    <property type="evidence" value="ECO:0007669"/>
    <property type="project" value="UniProtKB-SubCell"/>
</dbReference>
<comment type="catalytic activity">
    <reaction evidence="13">
        <text>L-threonine + hydrogencarbonate + ATP = L-threonylcarbamoyladenylate + diphosphate + H2O</text>
        <dbReference type="Rhea" id="RHEA:36407"/>
        <dbReference type="ChEBI" id="CHEBI:15377"/>
        <dbReference type="ChEBI" id="CHEBI:17544"/>
        <dbReference type="ChEBI" id="CHEBI:30616"/>
        <dbReference type="ChEBI" id="CHEBI:33019"/>
        <dbReference type="ChEBI" id="CHEBI:57926"/>
        <dbReference type="ChEBI" id="CHEBI:73682"/>
        <dbReference type="EC" id="2.7.7.87"/>
    </reaction>
</comment>
<evidence type="ECO:0000256" key="7">
    <source>
        <dbReference type="ARBA" id="ARBA00022475"/>
    </source>
</evidence>
<reference evidence="17" key="1">
    <citation type="journal article" date="2016" name="Mol. Ecol. Resour.">
        <title>Evaluation of the impact of RNA preservation methods of spiders for de novo transcriptome assembly.</title>
        <authorList>
            <person name="Kono N."/>
            <person name="Nakamura H."/>
            <person name="Ito Y."/>
            <person name="Tomita M."/>
            <person name="Arakawa K."/>
        </authorList>
    </citation>
    <scope>NUCLEOTIDE SEQUENCE</scope>
    <source>
        <tissue evidence="17">Whole body</tissue>
    </source>
</reference>
<evidence type="ECO:0000256" key="5">
    <source>
        <dbReference type="ARBA" id="ARBA00012584"/>
    </source>
</evidence>
<keyword evidence="11" id="KW-0496">Mitochondrion</keyword>
<dbReference type="GO" id="GO:0061710">
    <property type="term" value="F:L-threonylcarbamoyladenylate synthase"/>
    <property type="evidence" value="ECO:0007669"/>
    <property type="project" value="UniProtKB-EC"/>
</dbReference>
<evidence type="ECO:0000256" key="15">
    <source>
        <dbReference type="ARBA" id="ARBA00063146"/>
    </source>
</evidence>
<evidence type="ECO:0000259" key="16">
    <source>
        <dbReference type="PROSITE" id="PS51163"/>
    </source>
</evidence>
<evidence type="ECO:0000256" key="12">
    <source>
        <dbReference type="ARBA" id="ARBA00023136"/>
    </source>
</evidence>
<keyword evidence="9" id="KW-0808">Transferase</keyword>
<dbReference type="InterPro" id="IPR006070">
    <property type="entry name" value="Sua5-like_dom"/>
</dbReference>
<evidence type="ECO:0000256" key="6">
    <source>
        <dbReference type="ARBA" id="ARBA00015492"/>
    </source>
</evidence>
<dbReference type="PANTHER" id="PTHR17490:SF10">
    <property type="entry name" value="THREONYLCARBAMOYL-AMP SYNTHASE"/>
    <property type="match status" value="1"/>
</dbReference>
<evidence type="ECO:0000256" key="10">
    <source>
        <dbReference type="ARBA" id="ARBA00022946"/>
    </source>
</evidence>
<dbReference type="InterPro" id="IPR050156">
    <property type="entry name" value="TC-AMP_synthase_SUA5"/>
</dbReference>
<comment type="function">
    <text evidence="14">Cytoplasmic and mitochondrial threonylcarbamoyl-AMP synthase required for the formation of a threonylcarbamoyl group on adenosine at position 37 (t(6)A37) in tRNAs that read codons beginning with adenine. Catalyzes the conversion of L-threonine, HCO(3)(-)/CO(2) and ATP to give threonylcarbamoyl-AMP (TC-AMP) as the acyladenylate intermediate, with the release of diphosphate. Participates in t(6)A37 formation in cytoplasmic and mitochondrial tRNAs. May regulate the activity of some transporters.</text>
</comment>
<evidence type="ECO:0000256" key="9">
    <source>
        <dbReference type="ARBA" id="ARBA00022679"/>
    </source>
</evidence>
<dbReference type="EC" id="2.7.7.87" evidence="5"/>
<dbReference type="GO" id="GO:0000049">
    <property type="term" value="F:tRNA binding"/>
    <property type="evidence" value="ECO:0007669"/>
    <property type="project" value="TreeGrafter"/>
</dbReference>
<protein>
    <recommendedName>
        <fullName evidence="6">Threonylcarbamoyl-AMP synthase</fullName>
        <ecNumber evidence="5">2.7.7.87</ecNumber>
    </recommendedName>
</protein>
<organism evidence="17">
    <name type="scientific">Parasteatoda tepidariorum</name>
    <name type="common">Common house spider</name>
    <name type="synonym">Achaearanea tepidariorum</name>
    <dbReference type="NCBI Taxonomy" id="114398"/>
    <lineage>
        <taxon>Eukaryota</taxon>
        <taxon>Metazoa</taxon>
        <taxon>Ecdysozoa</taxon>
        <taxon>Arthropoda</taxon>
        <taxon>Chelicerata</taxon>
        <taxon>Arachnida</taxon>
        <taxon>Araneae</taxon>
        <taxon>Araneomorphae</taxon>
        <taxon>Entelegynae</taxon>
        <taxon>Araneoidea</taxon>
        <taxon>Theridiidae</taxon>
        <taxon>Parasteatoda</taxon>
    </lineage>
</organism>
<evidence type="ECO:0000256" key="4">
    <source>
        <dbReference type="ARBA" id="ARBA00007663"/>
    </source>
</evidence>
<keyword evidence="7" id="KW-1003">Cell membrane</keyword>
<dbReference type="Gene3D" id="3.90.870.10">
    <property type="entry name" value="DHBP synthase"/>
    <property type="match status" value="1"/>
</dbReference>
<dbReference type="EMBL" id="IAAA01011197">
    <property type="protein sequence ID" value="LAA04589.1"/>
    <property type="molecule type" value="mRNA"/>
</dbReference>
<evidence type="ECO:0000256" key="1">
    <source>
        <dbReference type="ARBA" id="ARBA00004173"/>
    </source>
</evidence>
<dbReference type="OrthoDB" id="3648309at2759"/>
<dbReference type="Pfam" id="PF01300">
    <property type="entry name" value="Sua5_yciO_yrdC"/>
    <property type="match status" value="1"/>
</dbReference>
<dbReference type="NCBIfam" id="TIGR00057">
    <property type="entry name" value="L-threonylcarbamoyladenylate synthase"/>
    <property type="match status" value="1"/>
</dbReference>
<dbReference type="PROSITE" id="PS51163">
    <property type="entry name" value="YRDC"/>
    <property type="match status" value="1"/>
</dbReference>
<evidence type="ECO:0000256" key="14">
    <source>
        <dbReference type="ARBA" id="ARBA00058524"/>
    </source>
</evidence>
<proteinExistence type="evidence at transcript level"/>
<evidence type="ECO:0000313" key="17">
    <source>
        <dbReference type="EMBL" id="LAA04589.1"/>
    </source>
</evidence>
<dbReference type="GO" id="GO:0006450">
    <property type="term" value="P:regulation of translational fidelity"/>
    <property type="evidence" value="ECO:0007669"/>
    <property type="project" value="TreeGrafter"/>
</dbReference>
<evidence type="ECO:0000256" key="2">
    <source>
        <dbReference type="ARBA" id="ARBA00004202"/>
    </source>
</evidence>
<evidence type="ECO:0000256" key="8">
    <source>
        <dbReference type="ARBA" id="ARBA00022490"/>
    </source>
</evidence>
<feature type="domain" description="YrdC-like" evidence="16">
    <location>
        <begin position="22"/>
        <end position="210"/>
    </location>
</feature>
<comment type="subcellular location">
    <subcellularLocation>
        <location evidence="2">Cell membrane</location>
        <topology evidence="2">Peripheral membrane protein</topology>
    </subcellularLocation>
    <subcellularLocation>
        <location evidence="3">Cytoplasm</location>
    </subcellularLocation>
    <subcellularLocation>
        <location evidence="1">Mitochondrion</location>
    </subcellularLocation>
</comment>
<dbReference type="InterPro" id="IPR017945">
    <property type="entry name" value="DHBP_synth_RibB-like_a/b_dom"/>
</dbReference>
<dbReference type="SUPFAM" id="SSF55821">
    <property type="entry name" value="YrdC/RibB"/>
    <property type="match status" value="1"/>
</dbReference>
<comment type="subunit">
    <text evidence="15">Interacts with RSC1A1.</text>
</comment>